<reference evidence="1" key="1">
    <citation type="journal article" date="2019" name="Sci. Rep.">
        <title>Draft genome of Tanacetum cinerariifolium, the natural source of mosquito coil.</title>
        <authorList>
            <person name="Yamashiro T."/>
            <person name="Shiraishi A."/>
            <person name="Satake H."/>
            <person name="Nakayama K."/>
        </authorList>
    </citation>
    <scope>NUCLEOTIDE SEQUENCE</scope>
</reference>
<name>A0A6L2MJI5_TANCI</name>
<dbReference type="AlphaFoldDB" id="A0A6L2MJI5"/>
<dbReference type="EMBL" id="BKCJ010006821">
    <property type="protein sequence ID" value="GEU74103.1"/>
    <property type="molecule type" value="Genomic_DNA"/>
</dbReference>
<sequence length="181" mass="21212">MNPVAAKQVALDNSLDPSEKRRKIENYNARIELHNQAFVEPPSKEELVTCIHELGYSGKCEMLSAIHTDQMHRTWRTFAMIINRYISGKTTGLDRLRESRAQILWAKKEHMPYLRFTKVIINHFISKDKIISMRNEINLHIIHDDSLLDTLKFVSKTQDYQQYRALVPDDMINQDIKDSND</sequence>
<proteinExistence type="predicted"/>
<comment type="caution">
    <text evidence="1">The sequence shown here is derived from an EMBL/GenBank/DDBJ whole genome shotgun (WGS) entry which is preliminary data.</text>
</comment>
<organism evidence="1">
    <name type="scientific">Tanacetum cinerariifolium</name>
    <name type="common">Dalmatian daisy</name>
    <name type="synonym">Chrysanthemum cinerariifolium</name>
    <dbReference type="NCBI Taxonomy" id="118510"/>
    <lineage>
        <taxon>Eukaryota</taxon>
        <taxon>Viridiplantae</taxon>
        <taxon>Streptophyta</taxon>
        <taxon>Embryophyta</taxon>
        <taxon>Tracheophyta</taxon>
        <taxon>Spermatophyta</taxon>
        <taxon>Magnoliopsida</taxon>
        <taxon>eudicotyledons</taxon>
        <taxon>Gunneridae</taxon>
        <taxon>Pentapetalae</taxon>
        <taxon>asterids</taxon>
        <taxon>campanulids</taxon>
        <taxon>Asterales</taxon>
        <taxon>Asteraceae</taxon>
        <taxon>Asteroideae</taxon>
        <taxon>Anthemideae</taxon>
        <taxon>Anthemidinae</taxon>
        <taxon>Tanacetum</taxon>
    </lineage>
</organism>
<accession>A0A6L2MJI5</accession>
<evidence type="ECO:0000313" key="1">
    <source>
        <dbReference type="EMBL" id="GEU74103.1"/>
    </source>
</evidence>
<protein>
    <submittedName>
        <fullName evidence="1">Uncharacterized protein</fullName>
    </submittedName>
</protein>
<gene>
    <name evidence="1" type="ORF">Tci_046081</name>
</gene>